<evidence type="ECO:0008006" key="4">
    <source>
        <dbReference type="Google" id="ProtNLM"/>
    </source>
</evidence>
<comment type="caution">
    <text evidence="2">The sequence shown here is derived from an EMBL/GenBank/DDBJ whole genome shotgun (WGS) entry which is preliminary data.</text>
</comment>
<feature type="chain" id="PRO_5045341376" description="Lipoprotein" evidence="1">
    <location>
        <begin position="26"/>
        <end position="141"/>
    </location>
</feature>
<evidence type="ECO:0000256" key="1">
    <source>
        <dbReference type="SAM" id="SignalP"/>
    </source>
</evidence>
<protein>
    <recommendedName>
        <fullName evidence="4">Lipoprotein</fullName>
    </recommendedName>
</protein>
<reference evidence="2 3" key="1">
    <citation type="submission" date="2024-10" db="EMBL/GenBank/DDBJ databases">
        <title>The Natural Products Discovery Center: Release of the First 8490 Sequenced Strains for Exploring Actinobacteria Biosynthetic Diversity.</title>
        <authorList>
            <person name="Kalkreuter E."/>
            <person name="Kautsar S.A."/>
            <person name="Yang D."/>
            <person name="Bader C.D."/>
            <person name="Teijaro C.N."/>
            <person name="Fluegel L."/>
            <person name="Davis C.M."/>
            <person name="Simpson J.R."/>
            <person name="Lauterbach L."/>
            <person name="Steele A.D."/>
            <person name="Gui C."/>
            <person name="Meng S."/>
            <person name="Li G."/>
            <person name="Viehrig K."/>
            <person name="Ye F."/>
            <person name="Su P."/>
            <person name="Kiefer A.F."/>
            <person name="Nichols A."/>
            <person name="Cepeda A.J."/>
            <person name="Yan W."/>
            <person name="Fan B."/>
            <person name="Jiang Y."/>
            <person name="Adhikari A."/>
            <person name="Zheng C.-J."/>
            <person name="Schuster L."/>
            <person name="Cowan T.M."/>
            <person name="Smanski M.J."/>
            <person name="Chevrette M.G."/>
            <person name="De Carvalho L.P.S."/>
            <person name="Shen B."/>
        </authorList>
    </citation>
    <scope>NUCLEOTIDE SEQUENCE [LARGE SCALE GENOMIC DNA]</scope>
    <source>
        <strain evidence="2 3">NPDC087220</strain>
    </source>
</reference>
<organism evidence="2 3">
    <name type="scientific">Streptomyces toxytricini</name>
    <name type="common">Actinomyces toxytricini</name>
    <dbReference type="NCBI Taxonomy" id="67369"/>
    <lineage>
        <taxon>Bacteria</taxon>
        <taxon>Bacillati</taxon>
        <taxon>Actinomycetota</taxon>
        <taxon>Actinomycetes</taxon>
        <taxon>Kitasatosporales</taxon>
        <taxon>Streptomycetaceae</taxon>
        <taxon>Streptomyces</taxon>
    </lineage>
</organism>
<evidence type="ECO:0000313" key="2">
    <source>
        <dbReference type="EMBL" id="MFJ2821857.1"/>
    </source>
</evidence>
<gene>
    <name evidence="2" type="ORF">ACIO7M_12145</name>
</gene>
<dbReference type="RefSeq" id="WP_402380075.1">
    <property type="nucleotide sequence ID" value="NZ_JBIUYY010000004.1"/>
</dbReference>
<name>A0ABW8EI54_STRT5</name>
<dbReference type="Proteomes" id="UP001617351">
    <property type="component" value="Unassembled WGS sequence"/>
</dbReference>
<feature type="signal peptide" evidence="1">
    <location>
        <begin position="1"/>
        <end position="25"/>
    </location>
</feature>
<dbReference type="EMBL" id="JBIUYY010000004">
    <property type="protein sequence ID" value="MFJ2821857.1"/>
    <property type="molecule type" value="Genomic_DNA"/>
</dbReference>
<keyword evidence="1" id="KW-0732">Signal</keyword>
<keyword evidence="3" id="KW-1185">Reference proteome</keyword>
<sequence length="141" mass="14874">MKRWVKWAVVGAVGMPLTLTMVACAGEKSLEEAAKDTWDCTIAKGGRSFSGTVTVGDGTYQFSDGGRKGSSGTWTLSGGKLEVKGDDGPYHVNGVPGEVKDTMGMEFGEGSGKKLSPWSVGWNGDTVTFPYHGAKVTCQKM</sequence>
<accession>A0ABW8EI54</accession>
<dbReference type="PROSITE" id="PS51257">
    <property type="entry name" value="PROKAR_LIPOPROTEIN"/>
    <property type="match status" value="1"/>
</dbReference>
<evidence type="ECO:0000313" key="3">
    <source>
        <dbReference type="Proteomes" id="UP001617351"/>
    </source>
</evidence>
<proteinExistence type="predicted"/>